<proteinExistence type="predicted"/>
<dbReference type="InterPro" id="IPR000477">
    <property type="entry name" value="RT_dom"/>
</dbReference>
<dbReference type="InterPro" id="IPR043502">
    <property type="entry name" value="DNA/RNA_pol_sf"/>
</dbReference>
<feature type="domain" description="Endonuclease/exonuclease/phosphatase" evidence="2">
    <location>
        <begin position="82"/>
        <end position="247"/>
    </location>
</feature>
<protein>
    <submittedName>
        <fullName evidence="3">Peptidyl-prolyl cis-trans isomerase CYP71</fullName>
    </submittedName>
</protein>
<dbReference type="SUPFAM" id="SSF56672">
    <property type="entry name" value="DNA/RNA polymerases"/>
    <property type="match status" value="1"/>
</dbReference>
<evidence type="ECO:0000313" key="4">
    <source>
        <dbReference type="Proteomes" id="UP000288805"/>
    </source>
</evidence>
<evidence type="ECO:0000259" key="1">
    <source>
        <dbReference type="Pfam" id="PF00078"/>
    </source>
</evidence>
<keyword evidence="3" id="KW-0413">Isomerase</keyword>
<dbReference type="PANTHER" id="PTHR33116">
    <property type="entry name" value="REVERSE TRANSCRIPTASE ZINC-BINDING DOMAIN-CONTAINING PROTEIN-RELATED-RELATED"/>
    <property type="match status" value="1"/>
</dbReference>
<dbReference type="InterPro" id="IPR036691">
    <property type="entry name" value="Endo/exonu/phosph_ase_sf"/>
</dbReference>
<dbReference type="PANTHER" id="PTHR33116:SF78">
    <property type="entry name" value="OS12G0587133 PROTEIN"/>
    <property type="match status" value="1"/>
</dbReference>
<dbReference type="InterPro" id="IPR005135">
    <property type="entry name" value="Endo/exonuclease/phosphatase"/>
</dbReference>
<organism evidence="3 4">
    <name type="scientific">Vitis vinifera</name>
    <name type="common">Grape</name>
    <dbReference type="NCBI Taxonomy" id="29760"/>
    <lineage>
        <taxon>Eukaryota</taxon>
        <taxon>Viridiplantae</taxon>
        <taxon>Streptophyta</taxon>
        <taxon>Embryophyta</taxon>
        <taxon>Tracheophyta</taxon>
        <taxon>Spermatophyta</taxon>
        <taxon>Magnoliopsida</taxon>
        <taxon>eudicotyledons</taxon>
        <taxon>Gunneridae</taxon>
        <taxon>Pentapetalae</taxon>
        <taxon>rosids</taxon>
        <taxon>Vitales</taxon>
        <taxon>Vitaceae</taxon>
        <taxon>Viteae</taxon>
        <taxon>Vitis</taxon>
    </lineage>
</organism>
<dbReference type="Gene3D" id="3.60.10.10">
    <property type="entry name" value="Endonuclease/exonuclease/phosphatase"/>
    <property type="match status" value="1"/>
</dbReference>
<dbReference type="SUPFAM" id="SSF50978">
    <property type="entry name" value="WD40 repeat-like"/>
    <property type="match status" value="1"/>
</dbReference>
<name>A0A438KG56_VITVI</name>
<dbReference type="InterPro" id="IPR015943">
    <property type="entry name" value="WD40/YVTN_repeat-like_dom_sf"/>
</dbReference>
<dbReference type="SUPFAM" id="SSF56219">
    <property type="entry name" value="DNase I-like"/>
    <property type="match status" value="1"/>
</dbReference>
<comment type="caution">
    <text evidence="3">The sequence shown here is derived from an EMBL/GenBank/DDBJ whole genome shotgun (WGS) entry which is preliminary data.</text>
</comment>
<dbReference type="Proteomes" id="UP000288805">
    <property type="component" value="Unassembled WGS sequence"/>
</dbReference>
<feature type="domain" description="Reverse transcriptase" evidence="1">
    <location>
        <begin position="510"/>
        <end position="639"/>
    </location>
</feature>
<gene>
    <name evidence="3" type="primary">CYP71_2</name>
    <name evidence="3" type="ORF">CK203_004863</name>
</gene>
<dbReference type="EMBL" id="QGNW01000007">
    <property type="protein sequence ID" value="RVX20184.1"/>
    <property type="molecule type" value="Genomic_DNA"/>
</dbReference>
<dbReference type="Pfam" id="PF00078">
    <property type="entry name" value="RVT_1"/>
    <property type="match status" value="1"/>
</dbReference>
<dbReference type="Pfam" id="PF03372">
    <property type="entry name" value="Exo_endo_phos"/>
    <property type="match status" value="1"/>
</dbReference>
<dbReference type="Gene3D" id="2.130.10.10">
    <property type="entry name" value="YVTN repeat-like/Quinoprotein amine dehydrogenase"/>
    <property type="match status" value="1"/>
</dbReference>
<evidence type="ECO:0000259" key="2">
    <source>
        <dbReference type="Pfam" id="PF03372"/>
    </source>
</evidence>
<reference evidence="3 4" key="1">
    <citation type="journal article" date="2018" name="PLoS Genet.">
        <title>Population sequencing reveals clonal diversity and ancestral inbreeding in the grapevine cultivar Chardonnay.</title>
        <authorList>
            <person name="Roach M.J."/>
            <person name="Johnson D.L."/>
            <person name="Bohlmann J."/>
            <person name="van Vuuren H.J."/>
            <person name="Jones S.J."/>
            <person name="Pretorius I.S."/>
            <person name="Schmidt S.A."/>
            <person name="Borneman A.R."/>
        </authorList>
    </citation>
    <scope>NUCLEOTIDE SEQUENCE [LARGE SCALE GENOMIC DNA]</scope>
    <source>
        <strain evidence="4">cv. Chardonnay</strain>
        <tissue evidence="3">Leaf</tissue>
    </source>
</reference>
<evidence type="ECO:0000313" key="3">
    <source>
        <dbReference type="EMBL" id="RVX20184.1"/>
    </source>
</evidence>
<dbReference type="GO" id="GO:0016853">
    <property type="term" value="F:isomerase activity"/>
    <property type="evidence" value="ECO:0007669"/>
    <property type="project" value="UniProtKB-KW"/>
</dbReference>
<sequence>MVTGRESSVLETMTRRELLEDNNGVMGASGKELCLASDSSPKVRGWEEASWEESDLAREEAERYNARKRVPDFSYPMKLRLVSWNVRGANDSSKRKVIKVMIRSQRVDLFCIQETKIQTMSKEVVRSLGSGRFLDWGAMGSQGSVGGILVCWDKRSLELLEMEVGHFSISCRLKNVEDGMVWIFTGVYGPCNRKDREAMWEELGAIRGIWDEPWCLGGDFNVTLSQRERRRQGSLNGAMRRFAQVVDDLDLIDLPLGVVQCRLPRSTSDHFPILLKGGGMSRGPSPFRFEDMWLKVDGFKDFLRDWWQGRVRGGRASFRMAAKMKVLKEKIKAWNRDVFGRLEVNKSSALQQIEFWDRVECDRDLSEREMDLKNKANETFKKWVLLEETHWRQVSREQWLREGDKNTGYFHKMANAHWRNNFLDRIKINGVELVEEQEVREGIVAAFQHQLWEDPGWRADIEGLHLQSLNLSEAEALEAPFTMEEIFSALMEMNSDKAPGPDGFIVAFWLKQVLDKVVSANQNAFVRGRQILDASLIANEVVDYLQKRKEKRLVCKLDIEKAYDSINWNFLMKVLKKMGFGSRWMEWMWWCLSTAKFSVLINGVPKGFFSSSKGLRQGDPISPYLFVLGMEVLSALIRRVVEGNFISGCRLRGRGDIEEMAVELGCKVGSLLIKYLGLPLGARHKALTMWDGVEERMRRRLALWKRHYLSKDGRITLIKSTLASIPIYQLSLFRMPKLAVKRLEKLQRDFLWGGGSPERKIHLINWGVVCTHKEKGGIGIRKIGLLNKALLGKWIWRFAFEKDVLWKKVIRVKHGLEGCGWRSKEVRGPFGVGVWKEILKETSWCWDNMEFRVGRGTKVMFWIDHWCGNAALSQAFPQLYALAVCSNATVNEVWDPSLGQGGWNLNLSRDSNDWELVLIEELLLLLRDFRLSSEEDSVLWKGGGLDIFRIRVAYNLLAAPQSPRFSEKKPFGWTRSQPKLLSLRGRLLGKKSSLVRALWEIVFAFFGVQWVFPETVKEALFCWRAPFVDVVRSKGNERCILQNGSIAERQESILQRNGCVAVLQWDESELCYHKWGRNGYTTIAMTIATTAATRSFSITTRASIFTIAPGTTANARLLAIAVVPLLPKHCTVTFLPIVMFYPLPLPGLLLLPLSFPYTAISLLQPLLPPPSLSAMQVSVDGLLCCTISNDDSVKVYDVVNYDMMVMIRLPFVPGAVEWVSKQGDVKARLAISDRNSSFVHVYDARAGSNEPIISREIHLGPIKVMKYNHVFDSVISADANGIIEYWNPTTLQFPENEVNFRLKSDTNLFEIVKCKTTVSSIEVTSLLFQSLFCQLGGFSKMLLMLK</sequence>
<dbReference type="InterPro" id="IPR036322">
    <property type="entry name" value="WD40_repeat_dom_sf"/>
</dbReference>
<accession>A0A438KG56</accession>